<dbReference type="Proteomes" id="UP000642819">
    <property type="component" value="Unassembled WGS sequence"/>
</dbReference>
<proteinExistence type="predicted"/>
<sequence>MEQRVDFGVCCAEHLSDSGGERRLARAGNARDDDAPRPQREGIIGAQHLPDATRPALREGSYS</sequence>
<organism evidence="2 3">
    <name type="scientific">Zhihengliuella salsuginis</name>
    <dbReference type="NCBI Taxonomy" id="578222"/>
    <lineage>
        <taxon>Bacteria</taxon>
        <taxon>Bacillati</taxon>
        <taxon>Actinomycetota</taxon>
        <taxon>Actinomycetes</taxon>
        <taxon>Micrococcales</taxon>
        <taxon>Micrococcaceae</taxon>
        <taxon>Zhihengliuella</taxon>
    </lineage>
</organism>
<gene>
    <name evidence="2" type="ORF">GCM10008096_16360</name>
</gene>
<evidence type="ECO:0000313" key="3">
    <source>
        <dbReference type="Proteomes" id="UP000642819"/>
    </source>
</evidence>
<feature type="region of interest" description="Disordered" evidence="1">
    <location>
        <begin position="18"/>
        <end position="63"/>
    </location>
</feature>
<name>A0ABQ3GJJ5_9MICC</name>
<accession>A0ABQ3GJJ5</accession>
<evidence type="ECO:0000256" key="1">
    <source>
        <dbReference type="SAM" id="MobiDB-lite"/>
    </source>
</evidence>
<reference evidence="3" key="1">
    <citation type="journal article" date="2019" name="Int. J. Syst. Evol. Microbiol.">
        <title>The Global Catalogue of Microorganisms (GCM) 10K type strain sequencing project: providing services to taxonomists for standard genome sequencing and annotation.</title>
        <authorList>
            <consortium name="The Broad Institute Genomics Platform"/>
            <consortium name="The Broad Institute Genome Sequencing Center for Infectious Disease"/>
            <person name="Wu L."/>
            <person name="Ma J."/>
        </authorList>
    </citation>
    <scope>NUCLEOTIDE SEQUENCE [LARGE SCALE GENOMIC DNA]</scope>
    <source>
        <strain evidence="3">KCTC 19466</strain>
    </source>
</reference>
<protein>
    <submittedName>
        <fullName evidence="2">Uncharacterized protein</fullName>
    </submittedName>
</protein>
<keyword evidence="3" id="KW-1185">Reference proteome</keyword>
<dbReference type="EMBL" id="BMXK01000006">
    <property type="protein sequence ID" value="GHD06403.1"/>
    <property type="molecule type" value="Genomic_DNA"/>
</dbReference>
<evidence type="ECO:0000313" key="2">
    <source>
        <dbReference type="EMBL" id="GHD06403.1"/>
    </source>
</evidence>
<feature type="compositionally biased region" description="Basic and acidic residues" evidence="1">
    <location>
        <begin position="18"/>
        <end position="40"/>
    </location>
</feature>
<comment type="caution">
    <text evidence="2">The sequence shown here is derived from an EMBL/GenBank/DDBJ whole genome shotgun (WGS) entry which is preliminary data.</text>
</comment>